<dbReference type="GeneID" id="108561364"/>
<sequence length="304" mass="33949">MDITDIPGVTDTNANASRTSGKPDTLNSEFLYYSSVLKILAATLTNELDKQKIVPWAKKLFRPEYHSSQFREKRNKYLLHLTLTILNDEAYGIFTQIPPAGALLDLESIEKEQFPAAEWELDTTWQDTKRNLSEEFEPLQCSVHSTLDECNSDHLLDKILDQEFQFLLYLVKPYAALLPNSYDRTRVATWMQTLCSIADESCSSMRGIRNDYIMALLGYVHNLRLVGPFSQYPPIRALPPLAEAAKMAAETKPITDPNGPDAAEFLASQPVPDDGAFCYIALTGDLITSNLPPPSGPAGPPDDY</sequence>
<protein>
    <submittedName>
        <fullName evidence="4">Uncharacterized protein LOC108561364</fullName>
    </submittedName>
</protein>
<feature type="domain" description="DUF4485" evidence="2">
    <location>
        <begin position="160"/>
        <end position="243"/>
    </location>
</feature>
<dbReference type="Pfam" id="PF14846">
    <property type="entry name" value="DUF4485"/>
    <property type="match status" value="2"/>
</dbReference>
<organism evidence="3 4">
    <name type="scientific">Nicrophorus vespilloides</name>
    <name type="common">Boreal carrion beetle</name>
    <dbReference type="NCBI Taxonomy" id="110193"/>
    <lineage>
        <taxon>Eukaryota</taxon>
        <taxon>Metazoa</taxon>
        <taxon>Ecdysozoa</taxon>
        <taxon>Arthropoda</taxon>
        <taxon>Hexapoda</taxon>
        <taxon>Insecta</taxon>
        <taxon>Pterygota</taxon>
        <taxon>Neoptera</taxon>
        <taxon>Endopterygota</taxon>
        <taxon>Coleoptera</taxon>
        <taxon>Polyphaga</taxon>
        <taxon>Staphyliniformia</taxon>
        <taxon>Silphidae</taxon>
        <taxon>Nicrophorinae</taxon>
        <taxon>Nicrophorus</taxon>
    </lineage>
</organism>
<name>A0ABM1MJK0_NICVS</name>
<evidence type="ECO:0000259" key="2">
    <source>
        <dbReference type="Pfam" id="PF14846"/>
    </source>
</evidence>
<feature type="domain" description="DUF4485" evidence="2">
    <location>
        <begin position="26"/>
        <end position="108"/>
    </location>
</feature>
<dbReference type="RefSeq" id="XP_017774750.1">
    <property type="nucleotide sequence ID" value="XM_017919261.1"/>
</dbReference>
<reference evidence="4" key="1">
    <citation type="submission" date="2025-08" db="UniProtKB">
        <authorList>
            <consortium name="RefSeq"/>
        </authorList>
    </citation>
    <scope>IDENTIFICATION</scope>
    <source>
        <tissue evidence="4">Whole Larva</tissue>
    </source>
</reference>
<keyword evidence="3" id="KW-1185">Reference proteome</keyword>
<accession>A0ABM1MJK0</accession>
<gene>
    <name evidence="4" type="primary">LOC108561364</name>
</gene>
<dbReference type="Proteomes" id="UP000695000">
    <property type="component" value="Unplaced"/>
</dbReference>
<evidence type="ECO:0000313" key="4">
    <source>
        <dbReference type="RefSeq" id="XP_017774750.1"/>
    </source>
</evidence>
<evidence type="ECO:0000313" key="3">
    <source>
        <dbReference type="Proteomes" id="UP000695000"/>
    </source>
</evidence>
<feature type="compositionally biased region" description="Polar residues" evidence="1">
    <location>
        <begin position="10"/>
        <end position="21"/>
    </location>
</feature>
<evidence type="ECO:0000256" key="1">
    <source>
        <dbReference type="SAM" id="MobiDB-lite"/>
    </source>
</evidence>
<feature type="region of interest" description="Disordered" evidence="1">
    <location>
        <begin position="1"/>
        <end position="21"/>
    </location>
</feature>
<dbReference type="InterPro" id="IPR027831">
    <property type="entry name" value="DUF4485"/>
</dbReference>
<proteinExistence type="predicted"/>